<gene>
    <name evidence="2" type="ORF">O181_085461</name>
</gene>
<dbReference type="Proteomes" id="UP000765509">
    <property type="component" value="Unassembled WGS sequence"/>
</dbReference>
<feature type="compositionally biased region" description="Polar residues" evidence="1">
    <location>
        <begin position="68"/>
        <end position="108"/>
    </location>
</feature>
<name>A0A9Q3FSY3_9BASI</name>
<feature type="compositionally biased region" description="Basic and acidic residues" evidence="1">
    <location>
        <begin position="35"/>
        <end position="45"/>
    </location>
</feature>
<protein>
    <submittedName>
        <fullName evidence="2">Uncharacterized protein</fullName>
    </submittedName>
</protein>
<dbReference type="AlphaFoldDB" id="A0A9Q3FSY3"/>
<dbReference type="EMBL" id="AVOT02050708">
    <property type="protein sequence ID" value="MBW0545746.1"/>
    <property type="molecule type" value="Genomic_DNA"/>
</dbReference>
<feature type="region of interest" description="Disordered" evidence="1">
    <location>
        <begin position="20"/>
        <end position="116"/>
    </location>
</feature>
<comment type="caution">
    <text evidence="2">The sequence shown here is derived from an EMBL/GenBank/DDBJ whole genome shotgun (WGS) entry which is preliminary data.</text>
</comment>
<organism evidence="2 3">
    <name type="scientific">Austropuccinia psidii MF-1</name>
    <dbReference type="NCBI Taxonomy" id="1389203"/>
    <lineage>
        <taxon>Eukaryota</taxon>
        <taxon>Fungi</taxon>
        <taxon>Dikarya</taxon>
        <taxon>Basidiomycota</taxon>
        <taxon>Pucciniomycotina</taxon>
        <taxon>Pucciniomycetes</taxon>
        <taxon>Pucciniales</taxon>
        <taxon>Sphaerophragmiaceae</taxon>
        <taxon>Austropuccinia</taxon>
    </lineage>
</organism>
<proteinExistence type="predicted"/>
<feature type="non-terminal residue" evidence="2">
    <location>
        <position position="1"/>
    </location>
</feature>
<evidence type="ECO:0000256" key="1">
    <source>
        <dbReference type="SAM" id="MobiDB-lite"/>
    </source>
</evidence>
<evidence type="ECO:0000313" key="2">
    <source>
        <dbReference type="EMBL" id="MBW0545746.1"/>
    </source>
</evidence>
<evidence type="ECO:0000313" key="3">
    <source>
        <dbReference type="Proteomes" id="UP000765509"/>
    </source>
</evidence>
<sequence>FHSHILHPMSRINNEGVVKRIRRIADSPPDPNAEGSEKLDGEEPPAKGLQSRLIPSTPRSFQPALATIPTSPSSSHSRTAINPAVRSSSIQQSRASPIVTSQQLQPEASSSSIIEELSPLPFPAAQVFE</sequence>
<accession>A0A9Q3FSY3</accession>
<reference evidence="2" key="1">
    <citation type="submission" date="2021-03" db="EMBL/GenBank/DDBJ databases">
        <title>Draft genome sequence of rust myrtle Austropuccinia psidii MF-1, a brazilian biotype.</title>
        <authorList>
            <person name="Quecine M.C."/>
            <person name="Pachon D.M.R."/>
            <person name="Bonatelli M.L."/>
            <person name="Correr F.H."/>
            <person name="Franceschini L.M."/>
            <person name="Leite T.F."/>
            <person name="Margarido G.R.A."/>
            <person name="Almeida C.A."/>
            <person name="Ferrarezi J.A."/>
            <person name="Labate C.A."/>
        </authorList>
    </citation>
    <scope>NUCLEOTIDE SEQUENCE</scope>
    <source>
        <strain evidence="2">MF-1</strain>
    </source>
</reference>
<keyword evidence="3" id="KW-1185">Reference proteome</keyword>